<dbReference type="GO" id="GO:0070221">
    <property type="term" value="P:sulfide oxidation, using sulfide:quinone oxidoreductase"/>
    <property type="evidence" value="ECO:0007669"/>
    <property type="project" value="TreeGrafter"/>
</dbReference>
<dbReference type="InterPro" id="IPR023753">
    <property type="entry name" value="FAD/NAD-binding_dom"/>
</dbReference>
<evidence type="ECO:0000259" key="7">
    <source>
        <dbReference type="Pfam" id="PF07992"/>
    </source>
</evidence>
<evidence type="ECO:0000313" key="8">
    <source>
        <dbReference type="EMBL" id="GET37813.1"/>
    </source>
</evidence>
<evidence type="ECO:0000256" key="6">
    <source>
        <dbReference type="ARBA" id="ARBA00023002"/>
    </source>
</evidence>
<comment type="caution">
    <text evidence="8">The sequence shown here is derived from an EMBL/GenBank/DDBJ whole genome shotgun (WGS) entry which is preliminary data.</text>
</comment>
<dbReference type="InterPro" id="IPR015904">
    <property type="entry name" value="Sulphide_quinone_reductase"/>
</dbReference>
<dbReference type="SUPFAM" id="SSF51905">
    <property type="entry name" value="FAD/NAD(P)-binding domain"/>
    <property type="match status" value="2"/>
</dbReference>
<evidence type="ECO:0000256" key="2">
    <source>
        <dbReference type="ARBA" id="ARBA00022630"/>
    </source>
</evidence>
<organism evidence="8 9">
    <name type="scientific">Microseira wollei NIES-4236</name>
    <dbReference type="NCBI Taxonomy" id="2530354"/>
    <lineage>
        <taxon>Bacteria</taxon>
        <taxon>Bacillati</taxon>
        <taxon>Cyanobacteriota</taxon>
        <taxon>Cyanophyceae</taxon>
        <taxon>Oscillatoriophycideae</taxon>
        <taxon>Aerosakkonematales</taxon>
        <taxon>Aerosakkonemataceae</taxon>
        <taxon>Microseira</taxon>
    </lineage>
</organism>
<keyword evidence="2" id="KW-0285">Flavoprotein</keyword>
<evidence type="ECO:0000256" key="4">
    <source>
        <dbReference type="ARBA" id="ARBA00022827"/>
    </source>
</evidence>
<keyword evidence="5" id="KW-0809">Transit peptide</keyword>
<dbReference type="PANTHER" id="PTHR10632:SF2">
    <property type="entry name" value="SULFIDE:QUINONE OXIDOREDUCTASE, MITOCHONDRIAL"/>
    <property type="match status" value="1"/>
</dbReference>
<dbReference type="Proteomes" id="UP001050975">
    <property type="component" value="Unassembled WGS sequence"/>
</dbReference>
<accession>A0AAV3X8Y0</accession>
<dbReference type="Gene3D" id="3.50.50.60">
    <property type="entry name" value="FAD/NAD(P)-binding domain"/>
    <property type="match status" value="2"/>
</dbReference>
<gene>
    <name evidence="8" type="ORF">MiSe_25670</name>
</gene>
<dbReference type="GO" id="GO:0070224">
    <property type="term" value="F:sulfide:quinone oxidoreductase activity"/>
    <property type="evidence" value="ECO:0007669"/>
    <property type="project" value="TreeGrafter"/>
</dbReference>
<dbReference type="PANTHER" id="PTHR10632">
    <property type="entry name" value="SULFIDE:QUINONE OXIDOREDUCTASE"/>
    <property type="match status" value="1"/>
</dbReference>
<dbReference type="GO" id="GO:0071949">
    <property type="term" value="F:FAD binding"/>
    <property type="evidence" value="ECO:0007669"/>
    <property type="project" value="TreeGrafter"/>
</dbReference>
<keyword evidence="9" id="KW-1185">Reference proteome</keyword>
<keyword evidence="6" id="KW-0560">Oxidoreductase</keyword>
<reference evidence="8" key="1">
    <citation type="submission" date="2019-10" db="EMBL/GenBank/DDBJ databases">
        <title>Draft genome sequece of Microseira wollei NIES-4236.</title>
        <authorList>
            <person name="Yamaguchi H."/>
            <person name="Suzuki S."/>
            <person name="Kawachi M."/>
        </authorList>
    </citation>
    <scope>NUCLEOTIDE SEQUENCE</scope>
    <source>
        <strain evidence="8">NIES-4236</strain>
    </source>
</reference>
<dbReference type="Pfam" id="PF07992">
    <property type="entry name" value="Pyr_redox_2"/>
    <property type="match status" value="1"/>
</dbReference>
<evidence type="ECO:0000313" key="9">
    <source>
        <dbReference type="Proteomes" id="UP001050975"/>
    </source>
</evidence>
<dbReference type="EMBL" id="BLAY01000034">
    <property type="protein sequence ID" value="GET37813.1"/>
    <property type="molecule type" value="Genomic_DNA"/>
</dbReference>
<dbReference type="GO" id="GO:0048038">
    <property type="term" value="F:quinone binding"/>
    <property type="evidence" value="ECO:0007669"/>
    <property type="project" value="UniProtKB-KW"/>
</dbReference>
<evidence type="ECO:0000256" key="3">
    <source>
        <dbReference type="ARBA" id="ARBA00022719"/>
    </source>
</evidence>
<dbReference type="FunFam" id="3.50.50.60:FF:000034">
    <property type="entry name" value="sulfide:quinone oxidoreductase, mitochondrial"/>
    <property type="match status" value="1"/>
</dbReference>
<dbReference type="AlphaFoldDB" id="A0AAV3X8Y0"/>
<protein>
    <recommendedName>
        <fullName evidence="7">FAD/NAD(P)-binding domain-containing protein</fullName>
    </recommendedName>
</protein>
<keyword evidence="4" id="KW-0274">FAD</keyword>
<name>A0AAV3X8Y0_9CYAN</name>
<comment type="cofactor">
    <cofactor evidence="1">
        <name>FAD</name>
        <dbReference type="ChEBI" id="CHEBI:57692"/>
    </cofactor>
</comment>
<evidence type="ECO:0000256" key="1">
    <source>
        <dbReference type="ARBA" id="ARBA00001974"/>
    </source>
</evidence>
<keyword evidence="3" id="KW-0874">Quinone</keyword>
<proteinExistence type="predicted"/>
<dbReference type="InterPro" id="IPR036188">
    <property type="entry name" value="FAD/NAD-bd_sf"/>
</dbReference>
<feature type="domain" description="FAD/NAD(P)-binding" evidence="7">
    <location>
        <begin position="55"/>
        <end position="172"/>
    </location>
</feature>
<evidence type="ECO:0000256" key="5">
    <source>
        <dbReference type="ARBA" id="ARBA00022946"/>
    </source>
</evidence>
<sequence>MVTKYIYSSSQSIVTVSDRANPSQTKQTEMVISTPQQSQTPASATVPAINKTVHYQIAILGGGAAGIATASLLLKRDTSLDIAIIDPSDQHYYQPGWTLTGGGVFRIEDTVKQQRDVIPQQTTWIKDRAIKLDPDNNAVITAAGIQVKYDYLVICPGIQIDWHLIQGLKESIGKDGVTSNYSADFAPYTWELIRKFAGGNALFTYPNTPIKCGGAPQKIMYMADDAFRSRSGVRQRSNVMFLTPANTMFSVPEYSALLDGVVKRREIEVKFRHNLKAIQADTKTAIFEIFDNNGNVIDRVSYKYDMIHVAPPQSAPDLIKQSPLAIPNNPYGWVDVDKYTLQHNRYPNVFGLGDASSLPTSKTAAAIRKQAPIVAENLLALIGSKPLLNKYDGYTCCPLITGYDRTIMAEFNGYNSVPLSSFPLNPIKERWIMWKMKTTALPWIYWHRMLKGEQFEGDYIKFLQWKK</sequence>